<evidence type="ECO:0000259" key="6">
    <source>
        <dbReference type="Pfam" id="PF08016"/>
    </source>
</evidence>
<feature type="non-terminal residue" evidence="7">
    <location>
        <position position="100"/>
    </location>
</feature>
<protein>
    <recommendedName>
        <fullName evidence="6">Polycystin cation channel PKD1/PKD2 domain-containing protein</fullName>
    </recommendedName>
</protein>
<dbReference type="Pfam" id="PF08016">
    <property type="entry name" value="PKD_channel"/>
    <property type="match status" value="1"/>
</dbReference>
<dbReference type="AlphaFoldDB" id="A0ABD0KBN9"/>
<feature type="transmembrane region" description="Helical" evidence="5">
    <location>
        <begin position="71"/>
        <end position="95"/>
    </location>
</feature>
<keyword evidence="3 5" id="KW-1133">Transmembrane helix</keyword>
<proteinExistence type="predicted"/>
<dbReference type="InterPro" id="IPR013122">
    <property type="entry name" value="PKD1_2_channel"/>
</dbReference>
<feature type="transmembrane region" description="Helical" evidence="5">
    <location>
        <begin position="34"/>
        <end position="51"/>
    </location>
</feature>
<keyword evidence="2 5" id="KW-0812">Transmembrane</keyword>
<comment type="subcellular location">
    <subcellularLocation>
        <location evidence="1">Membrane</location>
        <topology evidence="1">Multi-pass membrane protein</topology>
    </subcellularLocation>
</comment>
<comment type="caution">
    <text evidence="7">The sequence shown here is derived from an EMBL/GenBank/DDBJ whole genome shotgun (WGS) entry which is preliminary data.</text>
</comment>
<name>A0ABD0KBN9_9CAEN</name>
<reference evidence="7 8" key="1">
    <citation type="journal article" date="2023" name="Sci. Data">
        <title>Genome assembly of the Korean intertidal mud-creeper Batillaria attramentaria.</title>
        <authorList>
            <person name="Patra A.K."/>
            <person name="Ho P.T."/>
            <person name="Jun S."/>
            <person name="Lee S.J."/>
            <person name="Kim Y."/>
            <person name="Won Y.J."/>
        </authorList>
    </citation>
    <scope>NUCLEOTIDE SEQUENCE [LARGE SCALE GENOMIC DNA]</scope>
    <source>
        <strain evidence="7">Wonlab-2016</strain>
    </source>
</reference>
<keyword evidence="4 5" id="KW-0472">Membrane</keyword>
<feature type="non-terminal residue" evidence="7">
    <location>
        <position position="1"/>
    </location>
</feature>
<dbReference type="EMBL" id="JACVVK020000209">
    <property type="protein sequence ID" value="KAK7484523.1"/>
    <property type="molecule type" value="Genomic_DNA"/>
</dbReference>
<evidence type="ECO:0000256" key="3">
    <source>
        <dbReference type="ARBA" id="ARBA00022989"/>
    </source>
</evidence>
<evidence type="ECO:0000313" key="8">
    <source>
        <dbReference type="Proteomes" id="UP001519460"/>
    </source>
</evidence>
<dbReference type="GO" id="GO:0016020">
    <property type="term" value="C:membrane"/>
    <property type="evidence" value="ECO:0007669"/>
    <property type="project" value="UniProtKB-SubCell"/>
</dbReference>
<organism evidence="7 8">
    <name type="scientific">Batillaria attramentaria</name>
    <dbReference type="NCBI Taxonomy" id="370345"/>
    <lineage>
        <taxon>Eukaryota</taxon>
        <taxon>Metazoa</taxon>
        <taxon>Spiralia</taxon>
        <taxon>Lophotrochozoa</taxon>
        <taxon>Mollusca</taxon>
        <taxon>Gastropoda</taxon>
        <taxon>Caenogastropoda</taxon>
        <taxon>Sorbeoconcha</taxon>
        <taxon>Cerithioidea</taxon>
        <taxon>Batillariidae</taxon>
        <taxon>Batillaria</taxon>
    </lineage>
</organism>
<gene>
    <name evidence="7" type="ORF">BaRGS_00024279</name>
</gene>
<evidence type="ECO:0000256" key="1">
    <source>
        <dbReference type="ARBA" id="ARBA00004141"/>
    </source>
</evidence>
<sequence length="100" mass="11512">FMQQRTLFHRLNNAGLGQCLLLTKIMTTKMARQIFIALLLALVVLNSFRVFRVNRHFVTLVETFRAADRSLLHWCFVVLVLLIAYASYANAVLGFNPKLE</sequence>
<evidence type="ECO:0000256" key="2">
    <source>
        <dbReference type="ARBA" id="ARBA00022692"/>
    </source>
</evidence>
<dbReference type="Proteomes" id="UP001519460">
    <property type="component" value="Unassembled WGS sequence"/>
</dbReference>
<keyword evidence="8" id="KW-1185">Reference proteome</keyword>
<accession>A0ABD0KBN9</accession>
<evidence type="ECO:0000256" key="4">
    <source>
        <dbReference type="ARBA" id="ARBA00023136"/>
    </source>
</evidence>
<evidence type="ECO:0000256" key="5">
    <source>
        <dbReference type="SAM" id="Phobius"/>
    </source>
</evidence>
<evidence type="ECO:0000313" key="7">
    <source>
        <dbReference type="EMBL" id="KAK7484523.1"/>
    </source>
</evidence>
<feature type="domain" description="Polycystin cation channel PKD1/PKD2" evidence="6">
    <location>
        <begin position="26"/>
        <end position="94"/>
    </location>
</feature>